<sequence>MLYNILFILPMLLGRTFDARYDRVGIDIFPQSEIDQARILPEQETSSRYQTTDSEDDLRDFLDVSADLALIVKAGKVDFKVTGTYLRDTQIVG</sequence>
<reference evidence="2" key="1">
    <citation type="journal article" date="2016" name="Mol. Ecol. Resour.">
        <title>Evaluation of the impact of RNA preservation methods of spiders for de novo transcriptome assembly.</title>
        <authorList>
            <person name="Kono N."/>
            <person name="Nakamura H."/>
            <person name="Ito Y."/>
            <person name="Tomita M."/>
            <person name="Arakawa K."/>
        </authorList>
    </citation>
    <scope>NUCLEOTIDE SEQUENCE</scope>
    <source>
        <tissue evidence="2">Whole body</tissue>
    </source>
</reference>
<evidence type="ECO:0000313" key="2">
    <source>
        <dbReference type="EMBL" id="LAA17211.1"/>
    </source>
</evidence>
<dbReference type="AlphaFoldDB" id="A0A2L2Z9U2"/>
<organism evidence="2">
    <name type="scientific">Parasteatoda tepidariorum</name>
    <name type="common">Common house spider</name>
    <name type="synonym">Achaearanea tepidariorum</name>
    <dbReference type="NCBI Taxonomy" id="114398"/>
    <lineage>
        <taxon>Eukaryota</taxon>
        <taxon>Metazoa</taxon>
        <taxon>Ecdysozoa</taxon>
        <taxon>Arthropoda</taxon>
        <taxon>Chelicerata</taxon>
        <taxon>Arachnida</taxon>
        <taxon>Araneae</taxon>
        <taxon>Araneomorphae</taxon>
        <taxon>Entelegynae</taxon>
        <taxon>Araneoidea</taxon>
        <taxon>Theridiidae</taxon>
        <taxon>Parasteatoda</taxon>
    </lineage>
</organism>
<feature type="signal peptide" evidence="1">
    <location>
        <begin position="1"/>
        <end position="18"/>
    </location>
</feature>
<dbReference type="OrthoDB" id="6086925at2759"/>
<feature type="chain" id="PRO_5014992632" evidence="1">
    <location>
        <begin position="19"/>
        <end position="93"/>
    </location>
</feature>
<proteinExistence type="evidence at transcript level"/>
<keyword evidence="1" id="KW-0732">Signal</keyword>
<accession>A0A2L2Z9U2</accession>
<protein>
    <submittedName>
        <fullName evidence="2">Uncharacterized protein</fullName>
    </submittedName>
</protein>
<name>A0A2L2Z9U2_PARTP</name>
<dbReference type="EMBL" id="IAAA01130592">
    <property type="protein sequence ID" value="LAA17211.1"/>
    <property type="molecule type" value="mRNA"/>
</dbReference>
<evidence type="ECO:0000256" key="1">
    <source>
        <dbReference type="SAM" id="SignalP"/>
    </source>
</evidence>